<dbReference type="PANTHER" id="PTHR43017">
    <property type="entry name" value="GALACTOSIDE O-ACETYLTRANSFERASE"/>
    <property type="match status" value="1"/>
</dbReference>
<gene>
    <name evidence="5" type="ORF">E2488_12875</name>
</gene>
<dbReference type="OrthoDB" id="9812571at2"/>
<evidence type="ECO:0000256" key="2">
    <source>
        <dbReference type="ARBA" id="ARBA00022737"/>
    </source>
</evidence>
<comment type="caution">
    <text evidence="5">The sequence shown here is derived from an EMBL/GenBank/DDBJ whole genome shotgun (WGS) entry which is preliminary data.</text>
</comment>
<organism evidence="5 6">
    <name type="scientific">Gramella jeungdoensis</name>
    <dbReference type="NCBI Taxonomy" id="708091"/>
    <lineage>
        <taxon>Bacteria</taxon>
        <taxon>Pseudomonadati</taxon>
        <taxon>Bacteroidota</taxon>
        <taxon>Flavobacteriia</taxon>
        <taxon>Flavobacteriales</taxon>
        <taxon>Flavobacteriaceae</taxon>
        <taxon>Christiangramia</taxon>
    </lineage>
</organism>
<keyword evidence="3 4" id="KW-0012">Acyltransferase</keyword>
<dbReference type="SUPFAM" id="SSF51161">
    <property type="entry name" value="Trimeric LpxA-like enzymes"/>
    <property type="match status" value="1"/>
</dbReference>
<keyword evidence="2" id="KW-0677">Repeat</keyword>
<keyword evidence="1 4" id="KW-0808">Transferase</keyword>
<evidence type="ECO:0000313" key="6">
    <source>
        <dbReference type="Proteomes" id="UP000298517"/>
    </source>
</evidence>
<evidence type="ECO:0000256" key="1">
    <source>
        <dbReference type="ARBA" id="ARBA00022679"/>
    </source>
</evidence>
<reference evidence="5 6" key="1">
    <citation type="journal article" date="2011" name="J. Microbiol.">
        <title>Gramella jeungdoensis sp. nov., isolated from a solar saltern in Korea.</title>
        <authorList>
            <person name="Joung Y."/>
            <person name="Kim H."/>
            <person name="Jang T."/>
            <person name="Ahn T.S."/>
            <person name="Joh K."/>
        </authorList>
    </citation>
    <scope>NUCLEOTIDE SEQUENCE [LARGE SCALE GENOMIC DNA]</scope>
    <source>
        <strain evidence="5 6">KCTC 23123</strain>
    </source>
</reference>
<evidence type="ECO:0000256" key="4">
    <source>
        <dbReference type="RuleBase" id="RU367021"/>
    </source>
</evidence>
<dbReference type="GO" id="GO:0008870">
    <property type="term" value="F:galactoside O-acetyltransferase activity"/>
    <property type="evidence" value="ECO:0007669"/>
    <property type="project" value="TreeGrafter"/>
</dbReference>
<keyword evidence="6" id="KW-1185">Reference proteome</keyword>
<dbReference type="PANTHER" id="PTHR43017:SF1">
    <property type="entry name" value="ACETYLTRANSFERASE YJL218W-RELATED"/>
    <property type="match status" value="1"/>
</dbReference>
<sequence length="205" mass="23505">MRKTTLIDKIDFLLFGWFINFFYPEYYRPKYGYTRYYILFFHYLIPQKLFRLNPKVKWPVHFTSKVIDHLNITKGILCDPGDNLSNYIQATNGIHFGSNIELGPGVKIISSNHNINNFRNQIESNPIKIGNNVWVGANTVILPSVKIGDNVVIGAGSIVIKDIPSNSIAVGNPCKVVKIKDEYLEDFSTIIFNKKIPEIYSEFLK</sequence>
<dbReference type="Proteomes" id="UP000298517">
    <property type="component" value="Unassembled WGS sequence"/>
</dbReference>
<evidence type="ECO:0000313" key="5">
    <source>
        <dbReference type="EMBL" id="TEW73076.1"/>
    </source>
</evidence>
<dbReference type="Gene3D" id="2.160.10.10">
    <property type="entry name" value="Hexapeptide repeat proteins"/>
    <property type="match status" value="1"/>
</dbReference>
<dbReference type="EC" id="2.3.1.-" evidence="4"/>
<accession>A0A4Y8AS55</accession>
<dbReference type="PROSITE" id="PS00101">
    <property type="entry name" value="HEXAPEP_TRANSFERASES"/>
    <property type="match status" value="1"/>
</dbReference>
<protein>
    <recommendedName>
        <fullName evidence="4">Acetyltransferase</fullName>
        <ecNumber evidence="4">2.3.1.-</ecNumber>
    </recommendedName>
</protein>
<dbReference type="AlphaFoldDB" id="A0A4Y8AS55"/>
<dbReference type="EMBL" id="SNQI01000004">
    <property type="protein sequence ID" value="TEW73076.1"/>
    <property type="molecule type" value="Genomic_DNA"/>
</dbReference>
<comment type="similarity">
    <text evidence="4">Belongs to the transferase hexapeptide repeat family.</text>
</comment>
<proteinExistence type="inferred from homology"/>
<dbReference type="Pfam" id="PF00132">
    <property type="entry name" value="Hexapep"/>
    <property type="match status" value="1"/>
</dbReference>
<dbReference type="InterPro" id="IPR039369">
    <property type="entry name" value="LacA-like"/>
</dbReference>
<evidence type="ECO:0000256" key="3">
    <source>
        <dbReference type="ARBA" id="ARBA00023315"/>
    </source>
</evidence>
<dbReference type="InterPro" id="IPR018357">
    <property type="entry name" value="Hexapep_transf_CS"/>
</dbReference>
<name>A0A4Y8AS55_9FLAO</name>
<dbReference type="InterPro" id="IPR011004">
    <property type="entry name" value="Trimer_LpxA-like_sf"/>
</dbReference>
<dbReference type="RefSeq" id="WP_134248779.1">
    <property type="nucleotide sequence ID" value="NZ_SNQI01000004.1"/>
</dbReference>
<dbReference type="InterPro" id="IPR001451">
    <property type="entry name" value="Hexapep"/>
</dbReference>